<name>A0ACB9K789_9ASTR</name>
<dbReference type="EMBL" id="CM042018">
    <property type="protein sequence ID" value="KAI3828079.1"/>
    <property type="molecule type" value="Genomic_DNA"/>
</dbReference>
<reference evidence="1 2" key="2">
    <citation type="journal article" date="2022" name="Mol. Ecol. Resour.">
        <title>The genomes of chicory, endive, great burdock and yacon provide insights into Asteraceae paleo-polyploidization history and plant inulin production.</title>
        <authorList>
            <person name="Fan W."/>
            <person name="Wang S."/>
            <person name="Wang H."/>
            <person name="Wang A."/>
            <person name="Jiang F."/>
            <person name="Liu H."/>
            <person name="Zhao H."/>
            <person name="Xu D."/>
            <person name="Zhang Y."/>
        </authorList>
    </citation>
    <scope>NUCLEOTIDE SEQUENCE [LARGE SCALE GENOMIC DNA]</scope>
    <source>
        <strain evidence="2">cv. Yunnan</strain>
        <tissue evidence="1">Leaves</tissue>
    </source>
</reference>
<accession>A0ACB9K789</accession>
<protein>
    <submittedName>
        <fullName evidence="1">Uncharacterized protein</fullName>
    </submittedName>
</protein>
<proteinExistence type="predicted"/>
<organism evidence="1 2">
    <name type="scientific">Smallanthus sonchifolius</name>
    <dbReference type="NCBI Taxonomy" id="185202"/>
    <lineage>
        <taxon>Eukaryota</taxon>
        <taxon>Viridiplantae</taxon>
        <taxon>Streptophyta</taxon>
        <taxon>Embryophyta</taxon>
        <taxon>Tracheophyta</taxon>
        <taxon>Spermatophyta</taxon>
        <taxon>Magnoliopsida</taxon>
        <taxon>eudicotyledons</taxon>
        <taxon>Gunneridae</taxon>
        <taxon>Pentapetalae</taxon>
        <taxon>asterids</taxon>
        <taxon>campanulids</taxon>
        <taxon>Asterales</taxon>
        <taxon>Asteraceae</taxon>
        <taxon>Asteroideae</taxon>
        <taxon>Heliantheae alliance</taxon>
        <taxon>Millerieae</taxon>
        <taxon>Smallanthus</taxon>
    </lineage>
</organism>
<keyword evidence="2" id="KW-1185">Reference proteome</keyword>
<comment type="caution">
    <text evidence="1">The sequence shown here is derived from an EMBL/GenBank/DDBJ whole genome shotgun (WGS) entry which is preliminary data.</text>
</comment>
<gene>
    <name evidence="1" type="ORF">L1987_02176</name>
</gene>
<sequence length="404" mass="43715">MTGSKSTIVFAVFMFFVASKAHVFDITKFGAKPGSEISKALDAAWKAACCAPKHSKVIIPKGHFCLNVFEFRGPCKAPVEVIIDALLIGPKDPAVIPKGKQWITFSYVNGMTLSGCGTLDGVGGAMAWPSNNPKKNAHSKKPCGLQLSRSDRIKNLSFNFIQNSLITGITSKDSKNFHANVMSCTNVTFDNFQILAPAESPNTDGIHLGWSKHITIRNSVIKTGDDCISIGDGCENLHIEGVKCGPGHGISVGSLGRNPGEKPVRGIFVKNCVFSCTQNGVRIKTWPDSLPGEVADMHFEDLSMEKVENPIIIEQDYCPHGACSKHKPSLVKVHKIFIKNIKGTATTPAVVKLRCSKANNGCENVQISNINLRYEGHHGHAHQECCNVRPIYSGKIVPPACARV</sequence>
<dbReference type="Proteomes" id="UP001056120">
    <property type="component" value="Linkage Group LG01"/>
</dbReference>
<evidence type="ECO:0000313" key="1">
    <source>
        <dbReference type="EMBL" id="KAI3828079.1"/>
    </source>
</evidence>
<reference evidence="2" key="1">
    <citation type="journal article" date="2022" name="Mol. Ecol. Resour.">
        <title>The genomes of chicory, endive, great burdock and yacon provide insights into Asteraceae palaeo-polyploidization history and plant inulin production.</title>
        <authorList>
            <person name="Fan W."/>
            <person name="Wang S."/>
            <person name="Wang H."/>
            <person name="Wang A."/>
            <person name="Jiang F."/>
            <person name="Liu H."/>
            <person name="Zhao H."/>
            <person name="Xu D."/>
            <person name="Zhang Y."/>
        </authorList>
    </citation>
    <scope>NUCLEOTIDE SEQUENCE [LARGE SCALE GENOMIC DNA]</scope>
    <source>
        <strain evidence="2">cv. Yunnan</strain>
    </source>
</reference>
<evidence type="ECO:0000313" key="2">
    <source>
        <dbReference type="Proteomes" id="UP001056120"/>
    </source>
</evidence>